<feature type="region of interest" description="Disordered" evidence="4">
    <location>
        <begin position="1244"/>
        <end position="1311"/>
    </location>
</feature>
<feature type="compositionally biased region" description="Low complexity" evidence="4">
    <location>
        <begin position="120"/>
        <end position="133"/>
    </location>
</feature>
<name>A0A067MAC1_BOTB1</name>
<feature type="compositionally biased region" description="Polar residues" evidence="4">
    <location>
        <begin position="868"/>
        <end position="881"/>
    </location>
</feature>
<feature type="compositionally biased region" description="Polar residues" evidence="4">
    <location>
        <begin position="889"/>
        <end position="947"/>
    </location>
</feature>
<feature type="compositionally biased region" description="Pro residues" evidence="4">
    <location>
        <begin position="1138"/>
        <end position="1150"/>
    </location>
</feature>
<feature type="compositionally biased region" description="Acidic residues" evidence="4">
    <location>
        <begin position="1323"/>
        <end position="1335"/>
    </location>
</feature>
<dbReference type="EMBL" id="KL198048">
    <property type="protein sequence ID" value="KDQ12708.1"/>
    <property type="molecule type" value="Genomic_DNA"/>
</dbReference>
<dbReference type="STRING" id="930990.A0A067MAC1"/>
<gene>
    <name evidence="6" type="ORF">BOTBODRAFT_56522</name>
</gene>
<dbReference type="PROSITE" id="PS50110">
    <property type="entry name" value="RESPONSE_REGULATORY"/>
    <property type="match status" value="1"/>
</dbReference>
<dbReference type="GO" id="GO:0000156">
    <property type="term" value="F:phosphorelay response regulator activity"/>
    <property type="evidence" value="ECO:0007669"/>
    <property type="project" value="UniProtKB-ARBA"/>
</dbReference>
<evidence type="ECO:0000256" key="3">
    <source>
        <dbReference type="PROSITE-ProRule" id="PRU00169"/>
    </source>
</evidence>
<dbReference type="FunFam" id="3.40.50.2300:FF:000146">
    <property type="entry name" value="Putative two-component response regulator SSK1p"/>
    <property type="match status" value="1"/>
</dbReference>
<feature type="compositionally biased region" description="Pro residues" evidence="4">
    <location>
        <begin position="1356"/>
        <end position="1366"/>
    </location>
</feature>
<keyword evidence="1 3" id="KW-0597">Phosphoprotein</keyword>
<dbReference type="InterPro" id="IPR001789">
    <property type="entry name" value="Sig_transdc_resp-reg_receiver"/>
</dbReference>
<feature type="region of interest" description="Disordered" evidence="4">
    <location>
        <begin position="1323"/>
        <end position="1412"/>
    </location>
</feature>
<evidence type="ECO:0000256" key="2">
    <source>
        <dbReference type="ARBA" id="ARBA00023012"/>
    </source>
</evidence>
<dbReference type="SMART" id="SM00448">
    <property type="entry name" value="REC"/>
    <property type="match status" value="1"/>
</dbReference>
<dbReference type="PANTHER" id="PTHR45339:SF1">
    <property type="entry name" value="HYBRID SIGNAL TRANSDUCTION HISTIDINE KINASE J"/>
    <property type="match status" value="1"/>
</dbReference>
<keyword evidence="7" id="KW-1185">Reference proteome</keyword>
<dbReference type="Gene3D" id="3.40.50.2300">
    <property type="match status" value="1"/>
</dbReference>
<organism evidence="6 7">
    <name type="scientific">Botryobasidium botryosum (strain FD-172 SS1)</name>
    <dbReference type="NCBI Taxonomy" id="930990"/>
    <lineage>
        <taxon>Eukaryota</taxon>
        <taxon>Fungi</taxon>
        <taxon>Dikarya</taxon>
        <taxon>Basidiomycota</taxon>
        <taxon>Agaricomycotina</taxon>
        <taxon>Agaricomycetes</taxon>
        <taxon>Cantharellales</taxon>
        <taxon>Botryobasidiaceae</taxon>
        <taxon>Botryobasidium</taxon>
    </lineage>
</organism>
<reference evidence="7" key="1">
    <citation type="journal article" date="2014" name="Proc. Natl. Acad. Sci. U.S.A.">
        <title>Extensive sampling of basidiomycete genomes demonstrates inadequacy of the white-rot/brown-rot paradigm for wood decay fungi.</title>
        <authorList>
            <person name="Riley R."/>
            <person name="Salamov A.A."/>
            <person name="Brown D.W."/>
            <person name="Nagy L.G."/>
            <person name="Floudas D."/>
            <person name="Held B.W."/>
            <person name="Levasseur A."/>
            <person name="Lombard V."/>
            <person name="Morin E."/>
            <person name="Otillar R."/>
            <person name="Lindquist E.A."/>
            <person name="Sun H."/>
            <person name="LaButti K.M."/>
            <person name="Schmutz J."/>
            <person name="Jabbour D."/>
            <person name="Luo H."/>
            <person name="Baker S.E."/>
            <person name="Pisabarro A.G."/>
            <person name="Walton J.D."/>
            <person name="Blanchette R.A."/>
            <person name="Henrissat B."/>
            <person name="Martin F."/>
            <person name="Cullen D."/>
            <person name="Hibbett D.S."/>
            <person name="Grigoriev I.V."/>
        </authorList>
    </citation>
    <scope>NUCLEOTIDE SEQUENCE [LARGE SCALE GENOMIC DNA]</scope>
    <source>
        <strain evidence="7">FD-172 SS1</strain>
    </source>
</reference>
<dbReference type="CDD" id="cd17546">
    <property type="entry name" value="REC_hyHK_CKI1_RcsC-like"/>
    <property type="match status" value="1"/>
</dbReference>
<feature type="region of interest" description="Disordered" evidence="4">
    <location>
        <begin position="1131"/>
        <end position="1150"/>
    </location>
</feature>
<feature type="region of interest" description="Disordered" evidence="4">
    <location>
        <begin position="782"/>
        <end position="809"/>
    </location>
</feature>
<dbReference type="InParanoid" id="A0A067MAC1"/>
<feature type="compositionally biased region" description="Polar residues" evidence="4">
    <location>
        <begin position="15"/>
        <end position="24"/>
    </location>
</feature>
<feature type="compositionally biased region" description="Polar residues" evidence="4">
    <location>
        <begin position="1302"/>
        <end position="1311"/>
    </location>
</feature>
<feature type="region of interest" description="Disordered" evidence="4">
    <location>
        <begin position="850"/>
        <end position="950"/>
    </location>
</feature>
<evidence type="ECO:0000313" key="6">
    <source>
        <dbReference type="EMBL" id="KDQ12708.1"/>
    </source>
</evidence>
<proteinExistence type="predicted"/>
<feature type="compositionally biased region" description="Low complexity" evidence="4">
    <location>
        <begin position="92"/>
        <end position="102"/>
    </location>
</feature>
<feature type="region of interest" description="Disordered" evidence="4">
    <location>
        <begin position="534"/>
        <end position="566"/>
    </location>
</feature>
<keyword evidence="2" id="KW-0902">Two-component regulatory system</keyword>
<feature type="compositionally biased region" description="Basic and acidic residues" evidence="4">
    <location>
        <begin position="25"/>
        <end position="37"/>
    </location>
</feature>
<dbReference type="Pfam" id="PF00072">
    <property type="entry name" value="Response_reg"/>
    <property type="match status" value="1"/>
</dbReference>
<evidence type="ECO:0000259" key="5">
    <source>
        <dbReference type="PROSITE" id="PS50110"/>
    </source>
</evidence>
<dbReference type="SUPFAM" id="SSF52172">
    <property type="entry name" value="CheY-like"/>
    <property type="match status" value="1"/>
</dbReference>
<feature type="region of interest" description="Disordered" evidence="4">
    <location>
        <begin position="1011"/>
        <end position="1033"/>
    </location>
</feature>
<feature type="region of interest" description="Disordered" evidence="4">
    <location>
        <begin position="89"/>
        <end position="166"/>
    </location>
</feature>
<evidence type="ECO:0000313" key="7">
    <source>
        <dbReference type="Proteomes" id="UP000027195"/>
    </source>
</evidence>
<feature type="region of interest" description="Disordered" evidence="4">
    <location>
        <begin position="1"/>
        <end position="48"/>
    </location>
</feature>
<dbReference type="PANTHER" id="PTHR45339">
    <property type="entry name" value="HYBRID SIGNAL TRANSDUCTION HISTIDINE KINASE J"/>
    <property type="match status" value="1"/>
</dbReference>
<evidence type="ECO:0000256" key="4">
    <source>
        <dbReference type="SAM" id="MobiDB-lite"/>
    </source>
</evidence>
<feature type="region of interest" description="Disordered" evidence="4">
    <location>
        <begin position="653"/>
        <end position="673"/>
    </location>
</feature>
<accession>A0A067MAC1</accession>
<dbReference type="OrthoDB" id="21225at2759"/>
<feature type="compositionally biased region" description="Basic residues" evidence="4">
    <location>
        <begin position="653"/>
        <end position="666"/>
    </location>
</feature>
<dbReference type="HOGENOM" id="CLU_004854_0_0_1"/>
<feature type="compositionally biased region" description="Polar residues" evidence="4">
    <location>
        <begin position="1250"/>
        <end position="1267"/>
    </location>
</feature>
<dbReference type="InterPro" id="IPR011006">
    <property type="entry name" value="CheY-like_superfamily"/>
</dbReference>
<feature type="compositionally biased region" description="Polar residues" evidence="4">
    <location>
        <begin position="796"/>
        <end position="805"/>
    </location>
</feature>
<feature type="modified residue" description="4-aspartylphosphate" evidence="3">
    <location>
        <position position="1109"/>
    </location>
</feature>
<evidence type="ECO:0000256" key="1">
    <source>
        <dbReference type="ARBA" id="ARBA00022553"/>
    </source>
</evidence>
<feature type="compositionally biased region" description="Low complexity" evidence="4">
    <location>
        <begin position="545"/>
        <end position="563"/>
    </location>
</feature>
<feature type="domain" description="Response regulatory" evidence="5">
    <location>
        <begin position="1060"/>
        <end position="1211"/>
    </location>
</feature>
<sequence length="1412" mass="149670">MDGVHPLDFARDAASTPTSDVPSSHSDDLSGHEEVSLDRPPWSPEAISPIFQPSFQSKFGLAIASGSDARPQPVLISPQNQVEHIASFVSGTEVPPLTESLPPLSPERTRSGSSAQNTISPSASAHPSLPHLSRAFSMPAPSQLGHLRRPVPPVRGVTSPRAAFQPEPDFSTSDFYLSLSLELADFSQTVIQTLIQLTPPHMLDPAKEQFSACTLQLPTPSVASIFTALKCLNYMSANLDVLAGKIKRRTMGVGLDSPALSSDAGTFSDLGSDLFMPVDDAFDIGELLQSVGDVLGGLAGVAGVDLVLYHADMSLKHISVRADECGIMCALTHVLRQIIAVCGRGDAVEVGLHIADSIDLKALSDDNGIQATPLPSPDAPLMCYFEITRRIFREATEGTQSPPLVDRRPCLDGEILTRLLRHVNATLTDMDPSPERPDGSYNFAIQLTTGPPLPSTPLPLNPEDEAMRQPFSPAMVLAREPTLEELTIFAETTLRGKKAIVHLSENSSFAHYLSSYLTGWGVDMSPLPIDPSSLDCRASSTEGKTTASVTSTSPSTTGLPTPTAESGLRMEPFWGTEVPPISGSTSVTGGYTMAPFAGSALLRDSSNSTTASQLTFPGDSSFIIIDDCVDLLRRRLVQSQREAAASFVLHPKQKRPSLAAHHRPKSTQHVWQTHGGEAPLAQRSLSSPPTPSQAPTPVNSGVIIHFTSLANYKAVKDVIQSFLFASPSNPPEVLVVPKPAAPRRLLTALYTAVNKPVVDTLFAPIATAPVTPVSQTGTFTLLKGSRREGRTPPLGSRNTTPSSERPSMHVNANGEFHGSIHLPSPLSNEALSYFSESAAKIHEGTVASGMVLQSPDGRPAGIFFQPPSKGSRSDAISSHPLSRTRRKTLTSLSSMRSETRLSTDGSYSGASDGPSSVGSTNSPRIRLNTSGQASQSKTSPGLSSRNQGKGKGIVADDLIVALGSPGVLPSPGGYDDMPMSPPEIAAGSMDSAFSDIPSTPSIRHAVLKDSASIRSAGPPPISTSPISESPLLRKKSLASDSKLGLKKKLGSNNDIVPPINVLIVEDNPINQTILATFMKKKKIRYGVAKDGREAVDKWKTGGFHLILMDIQMPIMDGIEATKEIRRLERSSNIGFYPSTPPTDGPRTPPGPVERTLGVPPSSPFRSSVVIVALTASSLESDRHLALAAGCNDFLTKPVSHQWLDKKIIEWGSIKALQMWADPELAKTFASGQDARAKALQLRIVRPSSPARRQSQTADNPATKTTPAINVRAATPQSESMPSSPKLEAVSNPPAPSLPAIPRSSSPVRLRSITRSPLSKVVEVDDTVDDATESPPDDLTLPAAVTSGVVTAGLDAPPLPSPPPLPSTLPDAETSEAVPETAPLLNSRETTTTEGESDVDSSAPDIAEVDPGD</sequence>
<dbReference type="Proteomes" id="UP000027195">
    <property type="component" value="Unassembled WGS sequence"/>
</dbReference>
<protein>
    <recommendedName>
        <fullName evidence="5">Response regulatory domain-containing protein</fullName>
    </recommendedName>
</protein>